<organism evidence="3 4">
    <name type="scientific">Sporothrix schenckii 1099-18</name>
    <dbReference type="NCBI Taxonomy" id="1397361"/>
    <lineage>
        <taxon>Eukaryota</taxon>
        <taxon>Fungi</taxon>
        <taxon>Dikarya</taxon>
        <taxon>Ascomycota</taxon>
        <taxon>Pezizomycotina</taxon>
        <taxon>Sordariomycetes</taxon>
        <taxon>Sordariomycetidae</taxon>
        <taxon>Ophiostomatales</taxon>
        <taxon>Ophiostomataceae</taxon>
        <taxon>Sporothrix</taxon>
    </lineage>
</organism>
<feature type="region of interest" description="Disordered" evidence="1">
    <location>
        <begin position="863"/>
        <end position="900"/>
    </location>
</feature>
<dbReference type="VEuPathDB" id="FungiDB:SPSK_06995"/>
<evidence type="ECO:0000256" key="1">
    <source>
        <dbReference type="SAM" id="MobiDB-lite"/>
    </source>
</evidence>
<feature type="domain" description="Formin GTPase-binding" evidence="2">
    <location>
        <begin position="324"/>
        <end position="643"/>
    </location>
</feature>
<evidence type="ECO:0000259" key="2">
    <source>
        <dbReference type="SMART" id="SM01140"/>
    </source>
</evidence>
<dbReference type="GO" id="GO:0031267">
    <property type="term" value="F:small GTPase binding"/>
    <property type="evidence" value="ECO:0007669"/>
    <property type="project" value="InterPro"/>
</dbReference>
<dbReference type="SUPFAM" id="SSF48371">
    <property type="entry name" value="ARM repeat"/>
    <property type="match status" value="1"/>
</dbReference>
<reference evidence="3 4" key="1">
    <citation type="journal article" date="2014" name="BMC Genomics">
        <title>Comparative genomics of the major fungal agents of human and animal Sporotrichosis: Sporothrix schenckii and Sporothrix brasiliensis.</title>
        <authorList>
            <person name="Teixeira M.M."/>
            <person name="de Almeida L.G."/>
            <person name="Kubitschek-Barreira P."/>
            <person name="Alves F.L."/>
            <person name="Kioshima E.S."/>
            <person name="Abadio A.K."/>
            <person name="Fernandes L."/>
            <person name="Derengowski L.S."/>
            <person name="Ferreira K.S."/>
            <person name="Souza R.C."/>
            <person name="Ruiz J.C."/>
            <person name="de Andrade N.C."/>
            <person name="Paes H.C."/>
            <person name="Nicola A.M."/>
            <person name="Albuquerque P."/>
            <person name="Gerber A.L."/>
            <person name="Martins V.P."/>
            <person name="Peconick L.D."/>
            <person name="Neto A.V."/>
            <person name="Chaucanez C.B."/>
            <person name="Silva P.A."/>
            <person name="Cunha O.L."/>
            <person name="de Oliveira F.F."/>
            <person name="dos Santos T.C."/>
            <person name="Barros A.L."/>
            <person name="Soares M.A."/>
            <person name="de Oliveira L.M."/>
            <person name="Marini M.M."/>
            <person name="Villalobos-Duno H."/>
            <person name="Cunha M.M."/>
            <person name="de Hoog S."/>
            <person name="da Silveira J.F."/>
            <person name="Henrissat B."/>
            <person name="Nino-Vega G.A."/>
            <person name="Cisalpino P.S."/>
            <person name="Mora-Montes H.M."/>
            <person name="Almeida S.R."/>
            <person name="Stajich J.E."/>
            <person name="Lopes-Bezerra L.M."/>
            <person name="Vasconcelos A.T."/>
            <person name="Felipe M.S."/>
        </authorList>
    </citation>
    <scope>NUCLEOTIDE SEQUENCE [LARGE SCALE GENOMIC DNA]</scope>
    <source>
        <strain evidence="3 4">1099-18</strain>
    </source>
</reference>
<dbReference type="GeneID" id="27668942"/>
<dbReference type="Pfam" id="PF06371">
    <property type="entry name" value="Drf_GBD"/>
    <property type="match status" value="1"/>
</dbReference>
<feature type="compositionally biased region" description="Low complexity" evidence="1">
    <location>
        <begin position="309"/>
        <end position="320"/>
    </location>
</feature>
<feature type="compositionally biased region" description="Basic and acidic residues" evidence="1">
    <location>
        <begin position="174"/>
        <end position="186"/>
    </location>
</feature>
<dbReference type="AlphaFoldDB" id="A0A0F2MIL5"/>
<proteinExistence type="predicted"/>
<gene>
    <name evidence="3" type="ORF">SPSK_06995</name>
</gene>
<feature type="compositionally biased region" description="Low complexity" evidence="1">
    <location>
        <begin position="112"/>
        <end position="127"/>
    </location>
</feature>
<feature type="compositionally biased region" description="Polar residues" evidence="1">
    <location>
        <begin position="77"/>
        <end position="98"/>
    </location>
</feature>
<comment type="caution">
    <text evidence="3">The sequence shown here is derived from an EMBL/GenBank/DDBJ whole genome shotgun (WGS) entry which is preliminary data.</text>
</comment>
<dbReference type="InterPro" id="IPR011989">
    <property type="entry name" value="ARM-like"/>
</dbReference>
<accession>A0A0F2MIL5</accession>
<feature type="compositionally biased region" description="Polar residues" evidence="1">
    <location>
        <begin position="390"/>
        <end position="401"/>
    </location>
</feature>
<evidence type="ECO:0000313" key="4">
    <source>
        <dbReference type="Proteomes" id="UP000033710"/>
    </source>
</evidence>
<feature type="region of interest" description="Disordered" evidence="1">
    <location>
        <begin position="372"/>
        <end position="496"/>
    </location>
</feature>
<dbReference type="Gene3D" id="1.25.10.10">
    <property type="entry name" value="Leucine-rich Repeat Variant"/>
    <property type="match status" value="1"/>
</dbReference>
<dbReference type="InterPro" id="IPR010473">
    <property type="entry name" value="GTPase-bd"/>
</dbReference>
<protein>
    <recommendedName>
        <fullName evidence="2">Formin GTPase-binding domain-containing protein</fullName>
    </recommendedName>
</protein>
<feature type="compositionally biased region" description="Low complexity" evidence="1">
    <location>
        <begin position="740"/>
        <end position="749"/>
    </location>
</feature>
<reference evidence="3 4" key="2">
    <citation type="journal article" date="2015" name="Eukaryot. Cell">
        <title>Asexual propagation of a virulent clone complex in a human and feline outbreak of sporotrichosis.</title>
        <authorList>
            <person name="Teixeira Mde M."/>
            <person name="Rodrigues A.M."/>
            <person name="Tsui C.K."/>
            <person name="de Almeida L.G."/>
            <person name="Van Diepeningen A.D."/>
            <person name="van den Ende B.G."/>
            <person name="Fernandes G.F."/>
            <person name="Kano R."/>
            <person name="Hamelin R.C."/>
            <person name="Lopes-Bezerra L.M."/>
            <person name="Vasconcelos A.T."/>
            <person name="de Hoog S."/>
            <person name="de Camargo Z.P."/>
            <person name="Felipe M.S."/>
        </authorList>
    </citation>
    <scope>NUCLEOTIDE SEQUENCE [LARGE SCALE GENOMIC DNA]</scope>
    <source>
        <strain evidence="3 4">1099-18</strain>
    </source>
</reference>
<feature type="compositionally biased region" description="Basic and acidic residues" evidence="1">
    <location>
        <begin position="193"/>
        <end position="204"/>
    </location>
</feature>
<dbReference type="GO" id="GO:0003779">
    <property type="term" value="F:actin binding"/>
    <property type="evidence" value="ECO:0007669"/>
    <property type="project" value="InterPro"/>
</dbReference>
<feature type="region of interest" description="Disordered" evidence="1">
    <location>
        <begin position="1"/>
        <end position="223"/>
    </location>
</feature>
<dbReference type="OrthoDB" id="2155261at2759"/>
<feature type="compositionally biased region" description="Low complexity" evidence="1">
    <location>
        <begin position="485"/>
        <end position="496"/>
    </location>
</feature>
<dbReference type="GO" id="GO:0030036">
    <property type="term" value="P:actin cytoskeleton organization"/>
    <property type="evidence" value="ECO:0007669"/>
    <property type="project" value="InterPro"/>
</dbReference>
<name>A0A0F2MIL5_SPOSC</name>
<feature type="region of interest" description="Disordered" evidence="1">
    <location>
        <begin position="729"/>
        <end position="756"/>
    </location>
</feature>
<evidence type="ECO:0000313" key="3">
    <source>
        <dbReference type="EMBL" id="KJR88011.1"/>
    </source>
</evidence>
<dbReference type="RefSeq" id="XP_016590687.1">
    <property type="nucleotide sequence ID" value="XM_016733665.1"/>
</dbReference>
<sequence>MASVNSQGVPPAGGHHQRAKSSVLRSFMMHRRNNSQGDNLTAATLVPNQGGGGPLEETSHNRQQPQMAHAEKHPMSRGNSASSYANGKSTSNASNSPTKKTKIAGNTPPIKTNTSETTNENDADNTNPLSLSPTKKDRARSTTNLVGLLSRPKSFKNLHKMAKDAAAEAEAEEERGRGKSRGDEKKRSKSRLNFKDNRDKENKALPDPVTDNGIPTSATPPQVTPIYAQFCSASKGNGRGDLASKPLPSLDDTALAGAVNHQGPATRPRPKSFHPVSASVGNGSTPVARPKLTTAFSSTRQIQHNGVNTPTTATPTAETPSSINLAIDPNDVDSHLEALLDRRNIPEHQRYKMRNLANSIKMELIRQDWAEERSKHQLQQTSDRPESHNSSRSTNDNADSKTTTNTPTPTPTDDGSAGKFTKSKHSRVKSLTLSKVARGRSRDRGSNDSTKRSKSPAAWPKKKAEGTLGRHLRSKSTESFVNMGTSGPAASPDTAAATSNPITGFFAKAKLQNSPGDFVTYLRTVQAPEKMEVGKLHKLRLLLRNETVTWIEDFIGQGGMEEVVSLLHRILAVEWREEHEDALLHENLLCLKALCTTALALQYLHSIHASLLPALIHMIFDPEKKGPSEFTTRNIVTWVLFTYIQNAPIDERPARAQTVLGYLRDPECGDDEKPVSFVMDMRKERPYRVWCKEVVSVTKEVFWIFLHHLNVVSLPSSAKDCIVPAPNGDDEFFSRREPETTSTASTTVSPPLPPKHTETGPSYMLRHFPQERPPVPAAPYVGGVEWEATNYLASHLDLVNAILACTPTAAERNHLRGLMQMSGWERCMGSSLRLCKEKFYGAVHDGLRVWVAAAYEDGWDVRDVRYGPPPPPATPTTERRSNSPNKRAPIVGGPKAAEPAPKLEIPKLDFILDGEGF</sequence>
<dbReference type="EMBL" id="AXCR01000004">
    <property type="protein sequence ID" value="KJR88011.1"/>
    <property type="molecule type" value="Genomic_DNA"/>
</dbReference>
<feature type="region of interest" description="Disordered" evidence="1">
    <location>
        <begin position="305"/>
        <end position="328"/>
    </location>
</feature>
<dbReference type="Proteomes" id="UP000033710">
    <property type="component" value="Unassembled WGS sequence"/>
</dbReference>
<dbReference type="InterPro" id="IPR016024">
    <property type="entry name" value="ARM-type_fold"/>
</dbReference>
<feature type="region of interest" description="Disordered" evidence="1">
    <location>
        <begin position="260"/>
        <end position="289"/>
    </location>
</feature>
<dbReference type="SMART" id="SM01140">
    <property type="entry name" value="Drf_GBD"/>
    <property type="match status" value="1"/>
</dbReference>
<dbReference type="KEGG" id="ssck:SPSK_06995"/>
<feature type="compositionally biased region" description="Basic and acidic residues" evidence="1">
    <location>
        <begin position="440"/>
        <end position="451"/>
    </location>
</feature>